<dbReference type="PANTHER" id="PTHR43433">
    <property type="entry name" value="HYDROLASE, ALPHA/BETA FOLD FAMILY PROTEIN"/>
    <property type="match status" value="1"/>
</dbReference>
<evidence type="ECO:0000313" key="2">
    <source>
        <dbReference type="EMBL" id="MPM49809.1"/>
    </source>
</evidence>
<dbReference type="Gene3D" id="3.40.50.1820">
    <property type="entry name" value="alpha/beta hydrolase"/>
    <property type="match status" value="1"/>
</dbReference>
<dbReference type="EC" id="3.5.1.-" evidence="2"/>
<reference evidence="2" key="1">
    <citation type="submission" date="2019-08" db="EMBL/GenBank/DDBJ databases">
        <authorList>
            <person name="Kucharzyk K."/>
            <person name="Murdoch R.W."/>
            <person name="Higgins S."/>
            <person name="Loffler F."/>
        </authorList>
    </citation>
    <scope>NUCLEOTIDE SEQUENCE</scope>
</reference>
<gene>
    <name evidence="2" type="primary">rutD_9</name>
    <name evidence="2" type="ORF">SDC9_96540</name>
</gene>
<dbReference type="PANTHER" id="PTHR43433:SF5">
    <property type="entry name" value="AB HYDROLASE-1 DOMAIN-CONTAINING PROTEIN"/>
    <property type="match status" value="1"/>
</dbReference>
<dbReference type="InterPro" id="IPR029058">
    <property type="entry name" value="AB_hydrolase_fold"/>
</dbReference>
<dbReference type="EMBL" id="VSSQ01012682">
    <property type="protein sequence ID" value="MPM49809.1"/>
    <property type="molecule type" value="Genomic_DNA"/>
</dbReference>
<protein>
    <submittedName>
        <fullName evidence="2">Putative aminoacrylate hydrolase RutD</fullName>
        <ecNumber evidence="2">3.5.1.-</ecNumber>
    </submittedName>
</protein>
<keyword evidence="2" id="KW-0378">Hydrolase</keyword>
<dbReference type="InterPro" id="IPR000073">
    <property type="entry name" value="AB_hydrolase_1"/>
</dbReference>
<dbReference type="Pfam" id="PF00561">
    <property type="entry name" value="Abhydrolase_1"/>
    <property type="match status" value="1"/>
</dbReference>
<evidence type="ECO:0000259" key="1">
    <source>
        <dbReference type="Pfam" id="PF00561"/>
    </source>
</evidence>
<accession>A0A645A9E7</accession>
<comment type="caution">
    <text evidence="2">The sequence shown here is derived from an EMBL/GenBank/DDBJ whole genome shotgun (WGS) entry which is preliminary data.</text>
</comment>
<proteinExistence type="predicted"/>
<dbReference type="GO" id="GO:0016787">
    <property type="term" value="F:hydrolase activity"/>
    <property type="evidence" value="ECO:0007669"/>
    <property type="project" value="UniProtKB-KW"/>
</dbReference>
<feature type="domain" description="AB hydrolase-1" evidence="1">
    <location>
        <begin position="64"/>
        <end position="129"/>
    </location>
</feature>
<dbReference type="InterPro" id="IPR050471">
    <property type="entry name" value="AB_hydrolase"/>
</dbReference>
<dbReference type="PRINTS" id="PR00111">
    <property type="entry name" value="ABHYDROLASE"/>
</dbReference>
<name>A0A645A9E7_9ZZZZ</name>
<sequence length="263" mass="29179">MKNQGYFRSGLPYTRIGNGDKPLVVFDGLTFEHKPQSPAMVKMYSFLDKEYTIYSVLRKPNLPQQYSLDDMADDYAVMIREEFGKPVDIIGISTGGSVALHFALLHPDLVRRLVLHSSAHSLNDKAKQLQLDIAQLAQAGQWRKAWSVLIATGFPQSGIASHLCKPLIGIIAVLLSMHHPKDANDLLVTVQAEDKHAFQSQLHEISCPTLVAGGEDDYFYSPELFKQTAAGIPNARLCLYANMGHPAGGKQFREDVLRFLQGT</sequence>
<dbReference type="SUPFAM" id="SSF53474">
    <property type="entry name" value="alpha/beta-Hydrolases"/>
    <property type="match status" value="1"/>
</dbReference>
<organism evidence="2">
    <name type="scientific">bioreactor metagenome</name>
    <dbReference type="NCBI Taxonomy" id="1076179"/>
    <lineage>
        <taxon>unclassified sequences</taxon>
        <taxon>metagenomes</taxon>
        <taxon>ecological metagenomes</taxon>
    </lineage>
</organism>
<dbReference type="AlphaFoldDB" id="A0A645A9E7"/>